<evidence type="ECO:0000313" key="3">
    <source>
        <dbReference type="EMBL" id="NWB98414.1"/>
    </source>
</evidence>
<comment type="caution">
    <text evidence="3">The sequence shown here is derived from an EMBL/GenBank/DDBJ whole genome shotgun (WGS) entry which is preliminary data.</text>
</comment>
<dbReference type="Gene3D" id="3.10.450.50">
    <property type="match status" value="1"/>
</dbReference>
<accession>A0A7Y7XEG0</accession>
<evidence type="ECO:0000313" key="4">
    <source>
        <dbReference type="Proteomes" id="UP000539985"/>
    </source>
</evidence>
<dbReference type="Proteomes" id="UP000539985">
    <property type="component" value="Unassembled WGS sequence"/>
</dbReference>
<dbReference type="Pfam" id="PF14534">
    <property type="entry name" value="DUF4440"/>
    <property type="match status" value="1"/>
</dbReference>
<feature type="signal peptide" evidence="1">
    <location>
        <begin position="1"/>
        <end position="29"/>
    </location>
</feature>
<feature type="domain" description="DUF4440" evidence="2">
    <location>
        <begin position="38"/>
        <end position="148"/>
    </location>
</feature>
<sequence length="160" mass="17881">MKFFSTPRLATCALLLGALITLSTSSAFAASNEDEVRGFFSDFVKAQNAHDLKQIRSMLWDSPQMLWYARGGASWGPDAVVERLKDYYQGVWQLDPDMSKFRTTQLNDTVAQILVPVTFTRSHAGEAPQKNTFLISQTLLRGADGWRVATIMPVADTNFK</sequence>
<organism evidence="3 4">
    <name type="scientific">Pseudomonas gingeri</name>
    <dbReference type="NCBI Taxonomy" id="117681"/>
    <lineage>
        <taxon>Bacteria</taxon>
        <taxon>Pseudomonadati</taxon>
        <taxon>Pseudomonadota</taxon>
        <taxon>Gammaproteobacteria</taxon>
        <taxon>Pseudomonadales</taxon>
        <taxon>Pseudomonadaceae</taxon>
        <taxon>Pseudomonas</taxon>
    </lineage>
</organism>
<protein>
    <submittedName>
        <fullName evidence="3">Nuclear transport factor 2 family protein</fullName>
    </submittedName>
</protein>
<evidence type="ECO:0000259" key="2">
    <source>
        <dbReference type="Pfam" id="PF14534"/>
    </source>
</evidence>
<name>A0A7Y7XEG0_9PSED</name>
<dbReference type="InterPro" id="IPR032710">
    <property type="entry name" value="NTF2-like_dom_sf"/>
</dbReference>
<dbReference type="InterPro" id="IPR027843">
    <property type="entry name" value="DUF4440"/>
</dbReference>
<dbReference type="AlphaFoldDB" id="A0A7Y7XEG0"/>
<proteinExistence type="predicted"/>
<dbReference type="RefSeq" id="WP_177104087.1">
    <property type="nucleotide sequence ID" value="NZ_JACAQB010000010.1"/>
</dbReference>
<gene>
    <name evidence="3" type="ORF">HX882_21175</name>
</gene>
<feature type="chain" id="PRO_5031005917" evidence="1">
    <location>
        <begin position="30"/>
        <end position="160"/>
    </location>
</feature>
<evidence type="ECO:0000256" key="1">
    <source>
        <dbReference type="SAM" id="SignalP"/>
    </source>
</evidence>
<dbReference type="EMBL" id="JACAQB010000010">
    <property type="protein sequence ID" value="NWB98414.1"/>
    <property type="molecule type" value="Genomic_DNA"/>
</dbReference>
<dbReference type="SUPFAM" id="SSF54427">
    <property type="entry name" value="NTF2-like"/>
    <property type="match status" value="1"/>
</dbReference>
<reference evidence="3 4" key="1">
    <citation type="submission" date="2020-04" db="EMBL/GenBank/DDBJ databases">
        <title>Molecular characterization of pseudomonads from Agaricus bisporus reveal novel blotch 2 pathogens in Western Europe.</title>
        <authorList>
            <person name="Taparia T."/>
            <person name="Krijger M."/>
            <person name="Haynes E."/>
            <person name="Elpinstone J.G."/>
            <person name="Noble R."/>
            <person name="Van Der Wolf J."/>
        </authorList>
    </citation>
    <scope>NUCLEOTIDE SEQUENCE [LARGE SCALE GENOMIC DNA]</scope>
    <source>
        <strain evidence="3 4">H7001</strain>
    </source>
</reference>
<keyword evidence="1" id="KW-0732">Signal</keyword>